<dbReference type="Pfam" id="PF26286">
    <property type="entry name" value="UBA_10"/>
    <property type="match status" value="1"/>
</dbReference>
<feature type="compositionally biased region" description="Polar residues" evidence="2">
    <location>
        <begin position="194"/>
        <end position="205"/>
    </location>
</feature>
<feature type="compositionally biased region" description="Polar residues" evidence="2">
    <location>
        <begin position="76"/>
        <end position="85"/>
    </location>
</feature>
<dbReference type="Proteomes" id="UP001447188">
    <property type="component" value="Unassembled WGS sequence"/>
</dbReference>
<comment type="caution">
    <text evidence="4">The sequence shown here is derived from an EMBL/GenBank/DDBJ whole genome shotgun (WGS) entry which is preliminary data.</text>
</comment>
<proteinExistence type="inferred from homology"/>
<dbReference type="InterPro" id="IPR052772">
    <property type="entry name" value="Endo/PolyKinase_Domain-Protein"/>
</dbReference>
<protein>
    <recommendedName>
        <fullName evidence="3">Smr domain-containing protein</fullName>
    </recommendedName>
</protein>
<reference evidence="4 5" key="1">
    <citation type="submission" date="2024-02" db="EMBL/GenBank/DDBJ databases">
        <title>Discinaceae phylogenomics.</title>
        <authorList>
            <person name="Dirks A.C."/>
            <person name="James T.Y."/>
        </authorList>
    </citation>
    <scope>NUCLEOTIDE SEQUENCE [LARGE SCALE GENOMIC DNA]</scope>
    <source>
        <strain evidence="4 5">ACD0624</strain>
    </source>
</reference>
<feature type="region of interest" description="Disordered" evidence="2">
    <location>
        <begin position="56"/>
        <end position="99"/>
    </location>
</feature>
<feature type="domain" description="Smr" evidence="3">
    <location>
        <begin position="438"/>
        <end position="530"/>
    </location>
</feature>
<dbReference type="Pfam" id="PF03474">
    <property type="entry name" value="DMA"/>
    <property type="match status" value="1"/>
</dbReference>
<dbReference type="InterPro" id="IPR002625">
    <property type="entry name" value="Smr_dom"/>
</dbReference>
<dbReference type="PANTHER" id="PTHR46535:SF1">
    <property type="entry name" value="NEDD4-BINDING PROTEIN 2"/>
    <property type="match status" value="1"/>
</dbReference>
<dbReference type="SUPFAM" id="SSF46934">
    <property type="entry name" value="UBA-like"/>
    <property type="match status" value="1"/>
</dbReference>
<dbReference type="SMART" id="SM01162">
    <property type="entry name" value="DUF1771"/>
    <property type="match status" value="1"/>
</dbReference>
<evidence type="ECO:0000256" key="2">
    <source>
        <dbReference type="SAM" id="MobiDB-lite"/>
    </source>
</evidence>
<comment type="similarity">
    <text evidence="1">Belongs to the DMRT family.</text>
</comment>
<evidence type="ECO:0000256" key="1">
    <source>
        <dbReference type="ARBA" id="ARBA00006834"/>
    </source>
</evidence>
<keyword evidence="5" id="KW-1185">Reference proteome</keyword>
<dbReference type="InterPro" id="IPR005173">
    <property type="entry name" value="DMA"/>
</dbReference>
<feature type="region of interest" description="Disordered" evidence="2">
    <location>
        <begin position="156"/>
        <end position="205"/>
    </location>
</feature>
<feature type="region of interest" description="Disordered" evidence="2">
    <location>
        <begin position="342"/>
        <end position="376"/>
    </location>
</feature>
<dbReference type="SUPFAM" id="SSF160443">
    <property type="entry name" value="SMR domain-like"/>
    <property type="match status" value="1"/>
</dbReference>
<accession>A0ABR3GP87</accession>
<gene>
    <name evidence="4" type="ORF">Q9L58_003302</name>
</gene>
<name>A0ABR3GP87_9PEZI</name>
<sequence>MNPQEPGDLLAFLQNEFSTLDSALVAAILGDTDDINTVWGTLEILRLETIIDDIRPDEGHQSYPEQGDSVSDETDPTTLSLSSWRTPEDDDDFEENGEPDKVGQLARMFPRQTRFTLKSTLDKCQGDMEKAVDELLNRVLLSEDPEETRIKSIDGFDTDVNVNGGRKKRRNRKGKANGRENYPPDHQRTLSLPDGSTDSGNHWESMSSEIKHLATSLHLPEKTVASVYHSCGRAIAPTIVALLDNNAASTVSLEPSHLEQLHELSAEFGCDVKLNHLETLLNLCQENKVAVFELAEILAWYSTKPTIKLNTTSLRSAPSPLSPTRSQHVSNSYTIVGAPYASSSSSSSIPSPPTSPRSSHRPLSPHSATHTLASHTTARNEAFAKAAASYRKSRSSPYMGGVASYYANLGHHHNSQVHSIREDEAERLVEANSKPDMLDLHGVTVPQAVKFARERTTDWWVRQRRKQELAGGAGGAGWGRKAVEPFHIVTGLGRHSKGGVPQLMPAVSKMLIRENWKIQVEQGHIVVYGVKGK</sequence>
<dbReference type="PANTHER" id="PTHR46535">
    <property type="entry name" value="NEDD4-BINDING PROTEIN 2"/>
    <property type="match status" value="1"/>
</dbReference>
<dbReference type="InterPro" id="IPR009060">
    <property type="entry name" value="UBA-like_sf"/>
</dbReference>
<feature type="compositionally biased region" description="Basic residues" evidence="2">
    <location>
        <begin position="165"/>
        <end position="176"/>
    </location>
</feature>
<feature type="compositionally biased region" description="Low complexity" evidence="2">
    <location>
        <begin position="361"/>
        <end position="376"/>
    </location>
</feature>
<feature type="compositionally biased region" description="Acidic residues" evidence="2">
    <location>
        <begin position="88"/>
        <end position="97"/>
    </location>
</feature>
<evidence type="ECO:0000313" key="4">
    <source>
        <dbReference type="EMBL" id="KAL0637741.1"/>
    </source>
</evidence>
<dbReference type="InterPro" id="IPR036063">
    <property type="entry name" value="Smr_dom_sf"/>
</dbReference>
<dbReference type="InterPro" id="IPR058864">
    <property type="entry name" value="UBA_10"/>
</dbReference>
<dbReference type="Gene3D" id="3.30.1370.110">
    <property type="match status" value="1"/>
</dbReference>
<dbReference type="PROSITE" id="PS50828">
    <property type="entry name" value="SMR"/>
    <property type="match status" value="1"/>
</dbReference>
<dbReference type="SMART" id="SM00463">
    <property type="entry name" value="SMR"/>
    <property type="match status" value="1"/>
</dbReference>
<dbReference type="InterPro" id="IPR013899">
    <property type="entry name" value="DUF1771"/>
</dbReference>
<evidence type="ECO:0000259" key="3">
    <source>
        <dbReference type="PROSITE" id="PS50828"/>
    </source>
</evidence>
<evidence type="ECO:0000313" key="5">
    <source>
        <dbReference type="Proteomes" id="UP001447188"/>
    </source>
</evidence>
<dbReference type="EMBL" id="JBBBZM010000031">
    <property type="protein sequence ID" value="KAL0637741.1"/>
    <property type="molecule type" value="Genomic_DNA"/>
</dbReference>
<organism evidence="4 5">
    <name type="scientific">Discina gigas</name>
    <dbReference type="NCBI Taxonomy" id="1032678"/>
    <lineage>
        <taxon>Eukaryota</taxon>
        <taxon>Fungi</taxon>
        <taxon>Dikarya</taxon>
        <taxon>Ascomycota</taxon>
        <taxon>Pezizomycotina</taxon>
        <taxon>Pezizomycetes</taxon>
        <taxon>Pezizales</taxon>
        <taxon>Discinaceae</taxon>
        <taxon>Discina</taxon>
    </lineage>
</organism>